<evidence type="ECO:0000313" key="5">
    <source>
        <dbReference type="EMBL" id="QKJ31559.1"/>
    </source>
</evidence>
<keyword evidence="6" id="KW-1185">Reference proteome</keyword>
<dbReference type="KEGG" id="mmab:HQ865_17915"/>
<dbReference type="EMBL" id="CP054139">
    <property type="protein sequence ID" value="QKJ31559.1"/>
    <property type="molecule type" value="Genomic_DNA"/>
</dbReference>
<accession>A0A7D4UED6</accession>
<keyword evidence="4" id="KW-0732">Signal</keyword>
<feature type="transmembrane region" description="Helical" evidence="3">
    <location>
        <begin position="190"/>
        <end position="212"/>
    </location>
</feature>
<sequence>MMKKLFLVRSLFFAMCILGSTTLTYAQDSTKAKIIKPVVKPQTVQPGAVKNQGHPYAGKPYQTKPVNAQPPGTAPATATTPTSAAPANPYAPTPASTDKSLNGQYQYVLTKTYRYQQPMIAALWKNINDTLAAAKKQLKDTQAKLSAQNQSISSLQNDVKSKDQAINETTSRQNDISLLGIYMSKTAYNLLMWGLVAGLGLALMIVILRTAGNVREAKYRTKLYEELNEEFVAYKAKANDKEKKLARELQTERNKNDELMGRG</sequence>
<feature type="chain" id="PRO_5028913619" evidence="4">
    <location>
        <begin position="27"/>
        <end position="263"/>
    </location>
</feature>
<feature type="coiled-coil region" evidence="1">
    <location>
        <begin position="131"/>
        <end position="158"/>
    </location>
</feature>
<evidence type="ECO:0000256" key="2">
    <source>
        <dbReference type="SAM" id="MobiDB-lite"/>
    </source>
</evidence>
<dbReference type="RefSeq" id="WP_173416218.1">
    <property type="nucleotide sequence ID" value="NZ_CP054139.1"/>
</dbReference>
<gene>
    <name evidence="5" type="ORF">HQ865_17915</name>
</gene>
<organism evidence="5 6">
    <name type="scientific">Mucilaginibacter mali</name>
    <dbReference type="NCBI Taxonomy" id="2740462"/>
    <lineage>
        <taxon>Bacteria</taxon>
        <taxon>Pseudomonadati</taxon>
        <taxon>Bacteroidota</taxon>
        <taxon>Sphingobacteriia</taxon>
        <taxon>Sphingobacteriales</taxon>
        <taxon>Sphingobacteriaceae</taxon>
        <taxon>Mucilaginibacter</taxon>
    </lineage>
</organism>
<protein>
    <submittedName>
        <fullName evidence="5">Uncharacterized protein</fullName>
    </submittedName>
</protein>
<evidence type="ECO:0000256" key="3">
    <source>
        <dbReference type="SAM" id="Phobius"/>
    </source>
</evidence>
<keyword evidence="1" id="KW-0175">Coiled coil</keyword>
<evidence type="ECO:0000313" key="6">
    <source>
        <dbReference type="Proteomes" id="UP000505355"/>
    </source>
</evidence>
<evidence type="ECO:0000256" key="4">
    <source>
        <dbReference type="SAM" id="SignalP"/>
    </source>
</evidence>
<feature type="signal peptide" evidence="4">
    <location>
        <begin position="1"/>
        <end position="26"/>
    </location>
</feature>
<keyword evidence="3" id="KW-0812">Transmembrane</keyword>
<dbReference type="Proteomes" id="UP000505355">
    <property type="component" value="Chromosome"/>
</dbReference>
<proteinExistence type="predicted"/>
<keyword evidence="3" id="KW-0472">Membrane</keyword>
<dbReference type="AlphaFoldDB" id="A0A7D4UED6"/>
<evidence type="ECO:0000256" key="1">
    <source>
        <dbReference type="SAM" id="Coils"/>
    </source>
</evidence>
<name>A0A7D4UED6_9SPHI</name>
<reference evidence="5 6" key="1">
    <citation type="submission" date="2020-05" db="EMBL/GenBank/DDBJ databases">
        <title>Mucilaginibacter mali sp. nov.</title>
        <authorList>
            <person name="Kim H.S."/>
            <person name="Lee K.C."/>
            <person name="Suh M.K."/>
            <person name="Kim J.-S."/>
            <person name="Han K.-I."/>
            <person name="Eom M.K."/>
            <person name="Shin Y.K."/>
            <person name="Lee J.-S."/>
        </authorList>
    </citation>
    <scope>NUCLEOTIDE SEQUENCE [LARGE SCALE GENOMIC DNA]</scope>
    <source>
        <strain evidence="5 6">G2-14</strain>
    </source>
</reference>
<feature type="region of interest" description="Disordered" evidence="2">
    <location>
        <begin position="45"/>
        <end position="97"/>
    </location>
</feature>
<keyword evidence="3" id="KW-1133">Transmembrane helix</keyword>
<feature type="compositionally biased region" description="Low complexity" evidence="2">
    <location>
        <begin position="70"/>
        <end position="97"/>
    </location>
</feature>
<feature type="coiled-coil region" evidence="1">
    <location>
        <begin position="224"/>
        <end position="262"/>
    </location>
</feature>